<dbReference type="PANTHER" id="PTHR43163">
    <property type="entry name" value="DIPEPTIDE TRANSPORT SYSTEM PERMEASE PROTEIN DPPB-RELATED"/>
    <property type="match status" value="1"/>
</dbReference>
<evidence type="ECO:0000256" key="4">
    <source>
        <dbReference type="ARBA" id="ARBA00022692"/>
    </source>
</evidence>
<dbReference type="AlphaFoldDB" id="A0A7C4NTB2"/>
<evidence type="ECO:0000256" key="3">
    <source>
        <dbReference type="ARBA" id="ARBA00022475"/>
    </source>
</evidence>
<keyword evidence="4 7" id="KW-0812">Transmembrane</keyword>
<dbReference type="PANTHER" id="PTHR43163:SF6">
    <property type="entry name" value="DIPEPTIDE TRANSPORT SYSTEM PERMEASE PROTEIN DPPB-RELATED"/>
    <property type="match status" value="1"/>
</dbReference>
<organism evidence="10">
    <name type="scientific">Ignisphaera aggregans</name>
    <dbReference type="NCBI Taxonomy" id="334771"/>
    <lineage>
        <taxon>Archaea</taxon>
        <taxon>Thermoproteota</taxon>
        <taxon>Thermoprotei</taxon>
        <taxon>Desulfurococcales</taxon>
        <taxon>Desulfurococcaceae</taxon>
        <taxon>Ignisphaera</taxon>
    </lineage>
</organism>
<keyword evidence="6 7" id="KW-0472">Membrane</keyword>
<evidence type="ECO:0000256" key="6">
    <source>
        <dbReference type="ARBA" id="ARBA00023136"/>
    </source>
</evidence>
<feature type="transmembrane region" description="Helical" evidence="7">
    <location>
        <begin position="12"/>
        <end position="33"/>
    </location>
</feature>
<comment type="subcellular location">
    <subcellularLocation>
        <location evidence="1 7">Cell membrane</location>
        <topology evidence="1 7">Multi-pass membrane protein</topology>
    </subcellularLocation>
</comment>
<dbReference type="InterPro" id="IPR000515">
    <property type="entry name" value="MetI-like"/>
</dbReference>
<dbReference type="SUPFAM" id="SSF161098">
    <property type="entry name" value="MetI-like"/>
    <property type="match status" value="1"/>
</dbReference>
<keyword evidence="3" id="KW-1003">Cell membrane</keyword>
<keyword evidence="5 7" id="KW-1133">Transmembrane helix</keyword>
<evidence type="ECO:0000259" key="8">
    <source>
        <dbReference type="PROSITE" id="PS50928"/>
    </source>
</evidence>
<dbReference type="Gene3D" id="1.10.3720.10">
    <property type="entry name" value="MetI-like"/>
    <property type="match status" value="1"/>
</dbReference>
<accession>A0A7C4NTB2</accession>
<feature type="transmembrane region" description="Helical" evidence="7">
    <location>
        <begin position="258"/>
        <end position="276"/>
    </location>
</feature>
<feature type="transmembrane region" description="Helical" evidence="7">
    <location>
        <begin position="302"/>
        <end position="326"/>
    </location>
</feature>
<protein>
    <submittedName>
        <fullName evidence="10">ABC transporter permease</fullName>
    </submittedName>
</protein>
<evidence type="ECO:0000313" key="9">
    <source>
        <dbReference type="EMBL" id="HGQ35688.1"/>
    </source>
</evidence>
<dbReference type="EMBL" id="DTCK01000017">
    <property type="protein sequence ID" value="HGQ35688.1"/>
    <property type="molecule type" value="Genomic_DNA"/>
</dbReference>
<feature type="domain" description="ABC transmembrane type-1" evidence="8">
    <location>
        <begin position="106"/>
        <end position="319"/>
    </location>
</feature>
<feature type="transmembrane region" description="Helical" evidence="7">
    <location>
        <begin position="146"/>
        <end position="167"/>
    </location>
</feature>
<evidence type="ECO:0000256" key="5">
    <source>
        <dbReference type="ARBA" id="ARBA00022989"/>
    </source>
</evidence>
<evidence type="ECO:0000256" key="2">
    <source>
        <dbReference type="ARBA" id="ARBA00022448"/>
    </source>
</evidence>
<feature type="transmembrane region" description="Helical" evidence="7">
    <location>
        <begin position="115"/>
        <end position="134"/>
    </location>
</feature>
<proteinExistence type="inferred from homology"/>
<dbReference type="InterPro" id="IPR035906">
    <property type="entry name" value="MetI-like_sf"/>
</dbReference>
<dbReference type="Pfam" id="PF00528">
    <property type="entry name" value="BPD_transp_1"/>
    <property type="match status" value="1"/>
</dbReference>
<dbReference type="GO" id="GO:0055085">
    <property type="term" value="P:transmembrane transport"/>
    <property type="evidence" value="ECO:0007669"/>
    <property type="project" value="InterPro"/>
</dbReference>
<name>A0A7C4NTB2_9CREN</name>
<dbReference type="PROSITE" id="PS50928">
    <property type="entry name" value="ABC_TM1"/>
    <property type="match status" value="1"/>
</dbReference>
<evidence type="ECO:0000313" key="10">
    <source>
        <dbReference type="EMBL" id="HGQ64492.1"/>
    </source>
</evidence>
<sequence length="334" mass="37269">MLQSISWILRRTIITVVTWILAVSITVLIILVAPPGDPARTLMLDCMNRGGSQHECLIEVQTYLGLQPEEPLIVKWAKWTYNTLTFNLGISWYYRVSVNRIIADAVPWTLFLTSYALILTIPIGILLGIILAYYRSNRIFFTSVSAALSVINAIPVWLIAVYLYLYVGARWELLPHRGPYDINVTPGLNLSFLLSVLHHHLLPALAYFIVSLPSWALPMATLASSILREDYVAIAKARGLPKGRVLTAYVMRNSVLPMYTRISLTFAAMLTGAVWIENQFALLGLGRILGAVSGIRDYPTMMGIYCVSLSAIIIGNLLTDLTYALIDPRARLED</sequence>
<evidence type="ECO:0000256" key="1">
    <source>
        <dbReference type="ARBA" id="ARBA00004651"/>
    </source>
</evidence>
<dbReference type="EMBL" id="DTBD01000037">
    <property type="protein sequence ID" value="HGQ64492.1"/>
    <property type="molecule type" value="Genomic_DNA"/>
</dbReference>
<comment type="similarity">
    <text evidence="7">Belongs to the binding-protein-dependent transport system permease family.</text>
</comment>
<keyword evidence="2 7" id="KW-0813">Transport</keyword>
<gene>
    <name evidence="10" type="ORF">ENU08_04530</name>
    <name evidence="9" type="ORF">ENU41_03305</name>
</gene>
<dbReference type="GO" id="GO:0005886">
    <property type="term" value="C:plasma membrane"/>
    <property type="evidence" value="ECO:0007669"/>
    <property type="project" value="UniProtKB-SubCell"/>
</dbReference>
<evidence type="ECO:0000256" key="7">
    <source>
        <dbReference type="RuleBase" id="RU363032"/>
    </source>
</evidence>
<comment type="caution">
    <text evidence="10">The sequence shown here is derived from an EMBL/GenBank/DDBJ whole genome shotgun (WGS) entry which is preliminary data.</text>
</comment>
<reference evidence="10" key="1">
    <citation type="journal article" date="2020" name="mSystems">
        <title>Genome- and Community-Level Interaction Insights into Carbon Utilization and Element Cycling Functions of Hydrothermarchaeota in Hydrothermal Sediment.</title>
        <authorList>
            <person name="Zhou Z."/>
            <person name="Liu Y."/>
            <person name="Xu W."/>
            <person name="Pan J."/>
            <person name="Luo Z.H."/>
            <person name="Li M."/>
        </authorList>
    </citation>
    <scope>NUCLEOTIDE SEQUENCE [LARGE SCALE GENOMIC DNA]</scope>
    <source>
        <strain evidence="10">SpSt-637</strain>
        <strain evidence="9">SpSt-667</strain>
    </source>
</reference>